<dbReference type="Pfam" id="PF01022">
    <property type="entry name" value="HTH_5"/>
    <property type="match status" value="1"/>
</dbReference>
<feature type="compositionally biased region" description="Basic residues" evidence="4">
    <location>
        <begin position="118"/>
        <end position="134"/>
    </location>
</feature>
<keyword evidence="3" id="KW-0804">Transcription</keyword>
<dbReference type="SUPFAM" id="SSF46785">
    <property type="entry name" value="Winged helix' DNA-binding domain"/>
    <property type="match status" value="1"/>
</dbReference>
<evidence type="ECO:0000256" key="1">
    <source>
        <dbReference type="ARBA" id="ARBA00023015"/>
    </source>
</evidence>
<feature type="compositionally biased region" description="Basic and acidic residues" evidence="4">
    <location>
        <begin position="135"/>
        <end position="148"/>
    </location>
</feature>
<accession>A0A4Q2JLZ0</accession>
<dbReference type="InterPro" id="IPR011991">
    <property type="entry name" value="ArsR-like_HTH"/>
</dbReference>
<dbReference type="PANTHER" id="PTHR33154:SF33">
    <property type="entry name" value="TRANSCRIPTIONAL REPRESSOR SDPR"/>
    <property type="match status" value="1"/>
</dbReference>
<evidence type="ECO:0000256" key="3">
    <source>
        <dbReference type="ARBA" id="ARBA00023163"/>
    </source>
</evidence>
<evidence type="ECO:0000259" key="5">
    <source>
        <dbReference type="SMART" id="SM00418"/>
    </source>
</evidence>
<dbReference type="InterPro" id="IPR036388">
    <property type="entry name" value="WH-like_DNA-bd_sf"/>
</dbReference>
<evidence type="ECO:0000256" key="2">
    <source>
        <dbReference type="ARBA" id="ARBA00023125"/>
    </source>
</evidence>
<dbReference type="InterPro" id="IPR051081">
    <property type="entry name" value="HTH_MetalResp_TranReg"/>
</dbReference>
<evidence type="ECO:0000256" key="4">
    <source>
        <dbReference type="SAM" id="MobiDB-lite"/>
    </source>
</evidence>
<dbReference type="RefSeq" id="WP_129231368.1">
    <property type="nucleotide sequence ID" value="NZ_SDPO01000002.1"/>
</dbReference>
<dbReference type="PRINTS" id="PR00778">
    <property type="entry name" value="HTHARSR"/>
</dbReference>
<dbReference type="GO" id="GO:0003700">
    <property type="term" value="F:DNA-binding transcription factor activity"/>
    <property type="evidence" value="ECO:0007669"/>
    <property type="project" value="InterPro"/>
</dbReference>
<dbReference type="InterPro" id="IPR001845">
    <property type="entry name" value="HTH_ArsR_DNA-bd_dom"/>
</dbReference>
<evidence type="ECO:0000313" key="7">
    <source>
        <dbReference type="Proteomes" id="UP000292935"/>
    </source>
</evidence>
<protein>
    <submittedName>
        <fullName evidence="6">ArsR family transcriptional regulator</fullName>
    </submittedName>
</protein>
<dbReference type="GO" id="GO:0003677">
    <property type="term" value="F:DNA binding"/>
    <property type="evidence" value="ECO:0007669"/>
    <property type="project" value="UniProtKB-KW"/>
</dbReference>
<gene>
    <name evidence="6" type="ORF">ESP57_09680</name>
</gene>
<dbReference type="AlphaFoldDB" id="A0A4Q2JLZ0"/>
<evidence type="ECO:0000313" key="6">
    <source>
        <dbReference type="EMBL" id="RXZ49195.1"/>
    </source>
</evidence>
<feature type="region of interest" description="Disordered" evidence="4">
    <location>
        <begin position="103"/>
        <end position="148"/>
    </location>
</feature>
<dbReference type="SMART" id="SM00418">
    <property type="entry name" value="HTH_ARSR"/>
    <property type="match status" value="1"/>
</dbReference>
<dbReference type="InterPro" id="IPR036390">
    <property type="entry name" value="WH_DNA-bd_sf"/>
</dbReference>
<sequence length="148" mass="16698">MMHPFEIVAEPVRRRIIEVLAVGEHPVGILNDVIAMEFSISRSAVSHHLRILRDEGVVSVAPDQGLPQSRLYVVNGEYLERLDGAVGELFTLWEQRYGTGVRRAPQFPAHPASPTRQPHMHRAGRRGQRGRRDGRRSEPPESDHLSTD</sequence>
<dbReference type="EMBL" id="SDPO01000002">
    <property type="protein sequence ID" value="RXZ49195.1"/>
    <property type="molecule type" value="Genomic_DNA"/>
</dbReference>
<dbReference type="CDD" id="cd00090">
    <property type="entry name" value="HTH_ARSR"/>
    <property type="match status" value="1"/>
</dbReference>
<feature type="domain" description="HTH arsR-type" evidence="5">
    <location>
        <begin position="3"/>
        <end position="91"/>
    </location>
</feature>
<dbReference type="PANTHER" id="PTHR33154">
    <property type="entry name" value="TRANSCRIPTIONAL REGULATOR, ARSR FAMILY"/>
    <property type="match status" value="1"/>
</dbReference>
<keyword evidence="1" id="KW-0805">Transcription regulation</keyword>
<keyword evidence="7" id="KW-1185">Reference proteome</keyword>
<keyword evidence="2" id="KW-0238">DNA-binding</keyword>
<dbReference type="OrthoDB" id="3628603at2"/>
<reference evidence="6 7" key="1">
    <citation type="submission" date="2019-01" db="EMBL/GenBank/DDBJ databases">
        <authorList>
            <person name="Li J."/>
        </authorList>
    </citation>
    <scope>NUCLEOTIDE SEQUENCE [LARGE SCALE GENOMIC DNA]</scope>
    <source>
        <strain evidence="6 7">CCUG 35506</strain>
    </source>
</reference>
<name>A0A4Q2JLZ0_9MICO</name>
<dbReference type="Gene3D" id="1.10.10.10">
    <property type="entry name" value="Winged helix-like DNA-binding domain superfamily/Winged helix DNA-binding domain"/>
    <property type="match status" value="1"/>
</dbReference>
<organism evidence="6 7">
    <name type="scientific">Agromyces fucosus</name>
    <dbReference type="NCBI Taxonomy" id="41985"/>
    <lineage>
        <taxon>Bacteria</taxon>
        <taxon>Bacillati</taxon>
        <taxon>Actinomycetota</taxon>
        <taxon>Actinomycetes</taxon>
        <taxon>Micrococcales</taxon>
        <taxon>Microbacteriaceae</taxon>
        <taxon>Agromyces</taxon>
    </lineage>
</organism>
<proteinExistence type="predicted"/>
<comment type="caution">
    <text evidence="6">The sequence shown here is derived from an EMBL/GenBank/DDBJ whole genome shotgun (WGS) entry which is preliminary data.</text>
</comment>
<dbReference type="Proteomes" id="UP000292935">
    <property type="component" value="Unassembled WGS sequence"/>
</dbReference>